<name>A0A0D0CNH9_9AGAM</name>
<protein>
    <submittedName>
        <fullName evidence="2">Uncharacterized protein</fullName>
    </submittedName>
</protein>
<evidence type="ECO:0000256" key="1">
    <source>
        <dbReference type="SAM" id="MobiDB-lite"/>
    </source>
</evidence>
<accession>A0A0D0CNH9</accession>
<dbReference type="InParanoid" id="A0A0D0CNH9"/>
<sequence length="56" mass="6040">MEYLRDGFDPVVDADDEDDKVGGCKGEKVKMGKDTLAALVLPPYSSLKLPGQKDAI</sequence>
<gene>
    <name evidence="2" type="ORF">PAXRUDRAFT_22175</name>
</gene>
<proteinExistence type="predicted"/>
<dbReference type="EMBL" id="KN831015">
    <property type="protein sequence ID" value="KIK72276.1"/>
    <property type="molecule type" value="Genomic_DNA"/>
</dbReference>
<dbReference type="AlphaFoldDB" id="A0A0D0CNH9"/>
<dbReference type="HOGENOM" id="CLU_3014860_0_0_1"/>
<dbReference type="Proteomes" id="UP000054538">
    <property type="component" value="Unassembled WGS sequence"/>
</dbReference>
<feature type="region of interest" description="Disordered" evidence="1">
    <location>
        <begin position="1"/>
        <end position="20"/>
    </location>
</feature>
<evidence type="ECO:0000313" key="3">
    <source>
        <dbReference type="Proteomes" id="UP000054538"/>
    </source>
</evidence>
<reference evidence="2 3" key="1">
    <citation type="submission" date="2014-04" db="EMBL/GenBank/DDBJ databases">
        <authorList>
            <consortium name="DOE Joint Genome Institute"/>
            <person name="Kuo A."/>
            <person name="Kohler A."/>
            <person name="Jargeat P."/>
            <person name="Nagy L.G."/>
            <person name="Floudas D."/>
            <person name="Copeland A."/>
            <person name="Barry K.W."/>
            <person name="Cichocki N."/>
            <person name="Veneault-Fourrey C."/>
            <person name="LaButti K."/>
            <person name="Lindquist E.A."/>
            <person name="Lipzen A."/>
            <person name="Lundell T."/>
            <person name="Morin E."/>
            <person name="Murat C."/>
            <person name="Sun H."/>
            <person name="Tunlid A."/>
            <person name="Henrissat B."/>
            <person name="Grigoriev I.V."/>
            <person name="Hibbett D.S."/>
            <person name="Martin F."/>
            <person name="Nordberg H.P."/>
            <person name="Cantor M.N."/>
            <person name="Hua S.X."/>
        </authorList>
    </citation>
    <scope>NUCLEOTIDE SEQUENCE [LARGE SCALE GENOMIC DNA]</scope>
    <source>
        <strain evidence="2 3">Ve08.2h10</strain>
    </source>
</reference>
<keyword evidence="3" id="KW-1185">Reference proteome</keyword>
<reference evidence="3" key="2">
    <citation type="submission" date="2015-01" db="EMBL/GenBank/DDBJ databases">
        <title>Evolutionary Origins and Diversification of the Mycorrhizal Mutualists.</title>
        <authorList>
            <consortium name="DOE Joint Genome Institute"/>
            <consortium name="Mycorrhizal Genomics Consortium"/>
            <person name="Kohler A."/>
            <person name="Kuo A."/>
            <person name="Nagy L.G."/>
            <person name="Floudas D."/>
            <person name="Copeland A."/>
            <person name="Barry K.W."/>
            <person name="Cichocki N."/>
            <person name="Veneault-Fourrey C."/>
            <person name="LaButti K."/>
            <person name="Lindquist E.A."/>
            <person name="Lipzen A."/>
            <person name="Lundell T."/>
            <person name="Morin E."/>
            <person name="Murat C."/>
            <person name="Riley R."/>
            <person name="Ohm R."/>
            <person name="Sun H."/>
            <person name="Tunlid A."/>
            <person name="Henrissat B."/>
            <person name="Grigoriev I.V."/>
            <person name="Hibbett D.S."/>
            <person name="Martin F."/>
        </authorList>
    </citation>
    <scope>NUCLEOTIDE SEQUENCE [LARGE SCALE GENOMIC DNA]</scope>
    <source>
        <strain evidence="3">Ve08.2h10</strain>
    </source>
</reference>
<organism evidence="2 3">
    <name type="scientific">Paxillus rubicundulus Ve08.2h10</name>
    <dbReference type="NCBI Taxonomy" id="930991"/>
    <lineage>
        <taxon>Eukaryota</taxon>
        <taxon>Fungi</taxon>
        <taxon>Dikarya</taxon>
        <taxon>Basidiomycota</taxon>
        <taxon>Agaricomycotina</taxon>
        <taxon>Agaricomycetes</taxon>
        <taxon>Agaricomycetidae</taxon>
        <taxon>Boletales</taxon>
        <taxon>Paxilineae</taxon>
        <taxon>Paxillaceae</taxon>
        <taxon>Paxillus</taxon>
    </lineage>
</organism>
<evidence type="ECO:0000313" key="2">
    <source>
        <dbReference type="EMBL" id="KIK72276.1"/>
    </source>
</evidence>